<gene>
    <name evidence="1" type="ORF">DSO57_1010486</name>
</gene>
<protein>
    <submittedName>
        <fullName evidence="1">Uncharacterized protein</fullName>
    </submittedName>
</protein>
<dbReference type="Proteomes" id="UP001165960">
    <property type="component" value="Unassembled WGS sequence"/>
</dbReference>
<name>A0ACC2SJA8_9FUNG</name>
<keyword evidence="2" id="KW-1185">Reference proteome</keyword>
<evidence type="ECO:0000313" key="2">
    <source>
        <dbReference type="Proteomes" id="UP001165960"/>
    </source>
</evidence>
<accession>A0ACC2SJA8</accession>
<reference evidence="1" key="1">
    <citation type="submission" date="2022-04" db="EMBL/GenBank/DDBJ databases">
        <title>Genome of the entomopathogenic fungus Entomophthora muscae.</title>
        <authorList>
            <person name="Elya C."/>
            <person name="Lovett B.R."/>
            <person name="Lee E."/>
            <person name="Macias A.M."/>
            <person name="Hajek A.E."/>
            <person name="De Bivort B.L."/>
            <person name="Kasson M.T."/>
            <person name="De Fine Licht H.H."/>
            <person name="Stajich J.E."/>
        </authorList>
    </citation>
    <scope>NUCLEOTIDE SEQUENCE</scope>
    <source>
        <strain evidence="1">Berkeley</strain>
    </source>
</reference>
<sequence>MDIEVETLITTASSLMLQDDFFGEYQPVRHLDNITLEEFVKQHLEPNIPVLVGPSISKKWSCLINWTKGSKPPLILNPSCVCGNEVFSTQPELCQSQCPSRINMCTLKDLARIPNFSYIRENFGGSAVNVTDCETRDFNSTQTKTMTVSKFIDEWESVAKTNSFPCDAEFPQKKIYLKDWHFHIDYPDYLPYEVPEIFQEDWMDSFWIHRTDLAEEQTRSPPWSDDHRFVYMGSPGTWTPFHTDVLK</sequence>
<comment type="caution">
    <text evidence="1">The sequence shown here is derived from an EMBL/GenBank/DDBJ whole genome shotgun (WGS) entry which is preliminary data.</text>
</comment>
<evidence type="ECO:0000313" key="1">
    <source>
        <dbReference type="EMBL" id="KAJ9062463.1"/>
    </source>
</evidence>
<dbReference type="EMBL" id="QTSX02005005">
    <property type="protein sequence ID" value="KAJ9062463.1"/>
    <property type="molecule type" value="Genomic_DNA"/>
</dbReference>
<proteinExistence type="predicted"/>
<organism evidence="1 2">
    <name type="scientific">Entomophthora muscae</name>
    <dbReference type="NCBI Taxonomy" id="34485"/>
    <lineage>
        <taxon>Eukaryota</taxon>
        <taxon>Fungi</taxon>
        <taxon>Fungi incertae sedis</taxon>
        <taxon>Zoopagomycota</taxon>
        <taxon>Entomophthoromycotina</taxon>
        <taxon>Entomophthoromycetes</taxon>
        <taxon>Entomophthorales</taxon>
        <taxon>Entomophthoraceae</taxon>
        <taxon>Entomophthora</taxon>
    </lineage>
</organism>